<feature type="region of interest" description="Disordered" evidence="1">
    <location>
        <begin position="102"/>
        <end position="160"/>
    </location>
</feature>
<accession>A0A9N8D952</accession>
<comment type="caution">
    <text evidence="2">The sequence shown here is derived from an EMBL/GenBank/DDBJ whole genome shotgun (WGS) entry which is preliminary data.</text>
</comment>
<reference evidence="2" key="1">
    <citation type="submission" date="2020-06" db="EMBL/GenBank/DDBJ databases">
        <authorList>
            <consortium name="Plant Systems Biology data submission"/>
        </authorList>
    </citation>
    <scope>NUCLEOTIDE SEQUENCE</scope>
    <source>
        <strain evidence="2">D6</strain>
    </source>
</reference>
<proteinExistence type="predicted"/>
<keyword evidence="3" id="KW-1185">Reference proteome</keyword>
<evidence type="ECO:0000256" key="1">
    <source>
        <dbReference type="SAM" id="MobiDB-lite"/>
    </source>
</evidence>
<feature type="compositionally biased region" description="Low complexity" evidence="1">
    <location>
        <begin position="102"/>
        <end position="120"/>
    </location>
</feature>
<dbReference type="Proteomes" id="UP001153069">
    <property type="component" value="Unassembled WGS sequence"/>
</dbReference>
<dbReference type="OrthoDB" id="46626at2759"/>
<protein>
    <submittedName>
        <fullName evidence="2">Uncharacterized protein</fullName>
    </submittedName>
</protein>
<dbReference type="AlphaFoldDB" id="A0A9N8D952"/>
<organism evidence="2 3">
    <name type="scientific">Seminavis robusta</name>
    <dbReference type="NCBI Taxonomy" id="568900"/>
    <lineage>
        <taxon>Eukaryota</taxon>
        <taxon>Sar</taxon>
        <taxon>Stramenopiles</taxon>
        <taxon>Ochrophyta</taxon>
        <taxon>Bacillariophyta</taxon>
        <taxon>Bacillariophyceae</taxon>
        <taxon>Bacillariophycidae</taxon>
        <taxon>Naviculales</taxon>
        <taxon>Naviculaceae</taxon>
        <taxon>Seminavis</taxon>
    </lineage>
</organism>
<sequence length="184" mass="20626">MSIHFTSDEAFPSSADYNLWISNAADVVMQDEELSASSYEEATKVLEQWQTEDEEMRIMELDMELGSNLLEGFALFDSNGTSNEEAPMEELLFQEEIVLPTEESMSSSSSSSSTSSSSIESSKDFKMSLRKLSESMKRSHETRKSLVMTSPKTERYARSNSVTGVISSIEKSSEQIQAYLMCLQ</sequence>
<evidence type="ECO:0000313" key="3">
    <source>
        <dbReference type="Proteomes" id="UP001153069"/>
    </source>
</evidence>
<name>A0A9N8D952_9STRA</name>
<dbReference type="EMBL" id="CAICTM010000002">
    <property type="protein sequence ID" value="CAB9496205.1"/>
    <property type="molecule type" value="Genomic_DNA"/>
</dbReference>
<evidence type="ECO:0000313" key="2">
    <source>
        <dbReference type="EMBL" id="CAB9496205.1"/>
    </source>
</evidence>
<gene>
    <name evidence="2" type="ORF">SEMRO_2_G001810.1</name>
</gene>
<feature type="compositionally biased region" description="Basic and acidic residues" evidence="1">
    <location>
        <begin position="121"/>
        <end position="144"/>
    </location>
</feature>